<dbReference type="RefSeq" id="WP_095499233.1">
    <property type="nucleotide sequence ID" value="NZ_BSPO01000003.1"/>
</dbReference>
<keyword evidence="6" id="KW-0949">S-adenosyl-L-methionine</keyword>
<comment type="similarity">
    <text evidence="8">Belongs to the methyltransferase superfamily. RlmI family.</text>
</comment>
<organism evidence="10 11">
    <name type="scientific">Paraferrimonas haliotis</name>
    <dbReference type="NCBI Taxonomy" id="2013866"/>
    <lineage>
        <taxon>Bacteria</taxon>
        <taxon>Pseudomonadati</taxon>
        <taxon>Pseudomonadota</taxon>
        <taxon>Gammaproteobacteria</taxon>
        <taxon>Alteromonadales</taxon>
        <taxon>Ferrimonadaceae</taxon>
        <taxon>Paraferrimonas</taxon>
    </lineage>
</organism>
<evidence type="ECO:0000256" key="6">
    <source>
        <dbReference type="ARBA" id="ARBA00022691"/>
    </source>
</evidence>
<evidence type="ECO:0000256" key="3">
    <source>
        <dbReference type="ARBA" id="ARBA00022552"/>
    </source>
</evidence>
<evidence type="ECO:0000259" key="9">
    <source>
        <dbReference type="SMART" id="SM00359"/>
    </source>
</evidence>
<dbReference type="AlphaFoldDB" id="A0AA37TUF5"/>
<dbReference type="PANTHER" id="PTHR42873">
    <property type="entry name" value="RIBOSOMAL RNA LARGE SUBUNIT METHYLTRANSFERASE"/>
    <property type="match status" value="1"/>
</dbReference>
<dbReference type="GO" id="GO:0005737">
    <property type="term" value="C:cytoplasm"/>
    <property type="evidence" value="ECO:0007669"/>
    <property type="project" value="UniProtKB-SubCell"/>
</dbReference>
<dbReference type="Gene3D" id="3.40.50.150">
    <property type="entry name" value="Vaccinia Virus protein VP39"/>
    <property type="match status" value="1"/>
</dbReference>
<dbReference type="Proteomes" id="UP001157439">
    <property type="component" value="Unassembled WGS sequence"/>
</dbReference>
<protein>
    <submittedName>
        <fullName evidence="10">Ribosomal RNA large subunit methyltransferase I</fullName>
    </submittedName>
</protein>
<dbReference type="SUPFAM" id="SSF88697">
    <property type="entry name" value="PUA domain-like"/>
    <property type="match status" value="1"/>
</dbReference>
<dbReference type="Pfam" id="PF17785">
    <property type="entry name" value="PUA_3"/>
    <property type="match status" value="1"/>
</dbReference>
<dbReference type="GO" id="GO:0008168">
    <property type="term" value="F:methyltransferase activity"/>
    <property type="evidence" value="ECO:0007669"/>
    <property type="project" value="UniProtKB-KW"/>
</dbReference>
<keyword evidence="7" id="KW-0694">RNA-binding</keyword>
<dbReference type="GO" id="GO:0006364">
    <property type="term" value="P:rRNA processing"/>
    <property type="evidence" value="ECO:0007669"/>
    <property type="project" value="UniProtKB-KW"/>
</dbReference>
<gene>
    <name evidence="10" type="primary">rlmI</name>
    <name evidence="10" type="ORF">GCM10007894_23980</name>
</gene>
<dbReference type="SUPFAM" id="SSF53335">
    <property type="entry name" value="S-adenosyl-L-methionine-dependent methyltransferases"/>
    <property type="match status" value="1"/>
</dbReference>
<evidence type="ECO:0000256" key="2">
    <source>
        <dbReference type="ARBA" id="ARBA00022490"/>
    </source>
</evidence>
<sequence length="396" mass="43999">MKKRVNLLPGREKSVLRRHPWIFASAIRSVKGDPQLGETVEVRAHDGRVLGVAAYSPHSQIRLRMWDFGKDKQVDADFFKRRLEQAFAGRSGLIERQQLTGFRLVAAESDGLPGITIDYYAGVIVCQLLSAGAEYWRETLVSSLQQLMPGCTIYERSDVDSRKKEGLALTQGLLSGELPQMPLIIEENGVNIAVDVTDGHKTGFYLDQRDNRYKAMAYVKDKSVLNCFSYTGTFALYCLKGGASLVENVDVSQSALELAANNIALNRLDPTKVIHTKADVFKLLRSYQEQNKRFDVVIMDPPKFADNRAQLKGAARGYKDINLQAIKLLKPGGTLLTYSCSGLMEVDLFQKIVADAALDAQRELQIVERFSQAADHVVAGGFPEGYYLNGLACRVL</sequence>
<accession>A0AA37TUF5</accession>
<evidence type="ECO:0000256" key="1">
    <source>
        <dbReference type="ARBA" id="ARBA00004496"/>
    </source>
</evidence>
<comment type="subcellular location">
    <subcellularLocation>
        <location evidence="1">Cytoplasm</location>
    </subcellularLocation>
</comment>
<dbReference type="InterPro" id="IPR041532">
    <property type="entry name" value="RlmI-like_PUA"/>
</dbReference>
<dbReference type="InterPro" id="IPR015947">
    <property type="entry name" value="PUA-like_sf"/>
</dbReference>
<evidence type="ECO:0000313" key="11">
    <source>
        <dbReference type="Proteomes" id="UP001157439"/>
    </source>
</evidence>
<keyword evidence="2" id="KW-0963">Cytoplasm</keyword>
<dbReference type="SMART" id="SM00359">
    <property type="entry name" value="PUA"/>
    <property type="match status" value="1"/>
</dbReference>
<evidence type="ECO:0000256" key="5">
    <source>
        <dbReference type="ARBA" id="ARBA00022679"/>
    </source>
</evidence>
<dbReference type="Gene3D" id="3.30.750.80">
    <property type="entry name" value="RNA methyltransferase domain (HRMD) like"/>
    <property type="match status" value="1"/>
</dbReference>
<dbReference type="InterPro" id="IPR002478">
    <property type="entry name" value="PUA"/>
</dbReference>
<dbReference type="PANTHER" id="PTHR42873:SF1">
    <property type="entry name" value="S-ADENOSYLMETHIONINE-DEPENDENT METHYLTRANSFERASE DOMAIN-CONTAINING PROTEIN"/>
    <property type="match status" value="1"/>
</dbReference>
<dbReference type="CDD" id="cd02440">
    <property type="entry name" value="AdoMet_MTases"/>
    <property type="match status" value="1"/>
</dbReference>
<dbReference type="Gene3D" id="2.30.130.10">
    <property type="entry name" value="PUA domain"/>
    <property type="match status" value="1"/>
</dbReference>
<comment type="caution">
    <text evidence="10">The sequence shown here is derived from an EMBL/GenBank/DDBJ whole genome shotgun (WGS) entry which is preliminary data.</text>
</comment>
<proteinExistence type="inferred from homology"/>
<dbReference type="GO" id="GO:0003723">
    <property type="term" value="F:RNA binding"/>
    <property type="evidence" value="ECO:0007669"/>
    <property type="project" value="UniProtKB-KW"/>
</dbReference>
<evidence type="ECO:0000256" key="4">
    <source>
        <dbReference type="ARBA" id="ARBA00022603"/>
    </source>
</evidence>
<name>A0AA37TUF5_9GAMM</name>
<dbReference type="InterPro" id="IPR019614">
    <property type="entry name" value="SAM-dep_methyl-trfase"/>
</dbReference>
<dbReference type="GO" id="GO:0032259">
    <property type="term" value="P:methylation"/>
    <property type="evidence" value="ECO:0007669"/>
    <property type="project" value="UniProtKB-KW"/>
</dbReference>
<dbReference type="InterPro" id="IPR036974">
    <property type="entry name" value="PUA_sf"/>
</dbReference>
<reference evidence="10 11" key="1">
    <citation type="journal article" date="2014" name="Int. J. Syst. Evol. Microbiol.">
        <title>Complete genome sequence of Corynebacterium casei LMG S-19264T (=DSM 44701T), isolated from a smear-ripened cheese.</title>
        <authorList>
            <consortium name="US DOE Joint Genome Institute (JGI-PGF)"/>
            <person name="Walter F."/>
            <person name="Albersmeier A."/>
            <person name="Kalinowski J."/>
            <person name="Ruckert C."/>
        </authorList>
    </citation>
    <scope>NUCLEOTIDE SEQUENCE [LARGE SCALE GENOMIC DNA]</scope>
    <source>
        <strain evidence="10 11">NBRC 112785</strain>
    </source>
</reference>
<dbReference type="InterPro" id="IPR029063">
    <property type="entry name" value="SAM-dependent_MTases_sf"/>
</dbReference>
<evidence type="ECO:0000313" key="10">
    <source>
        <dbReference type="EMBL" id="GLS84421.1"/>
    </source>
</evidence>
<keyword evidence="3" id="KW-0698">rRNA processing</keyword>
<keyword evidence="11" id="KW-1185">Reference proteome</keyword>
<keyword evidence="5" id="KW-0808">Transferase</keyword>
<dbReference type="CDD" id="cd11572">
    <property type="entry name" value="RlmI_M_like"/>
    <property type="match status" value="1"/>
</dbReference>
<evidence type="ECO:0000256" key="7">
    <source>
        <dbReference type="ARBA" id="ARBA00022884"/>
    </source>
</evidence>
<dbReference type="EMBL" id="BSPO01000003">
    <property type="protein sequence ID" value="GLS84421.1"/>
    <property type="molecule type" value="Genomic_DNA"/>
</dbReference>
<dbReference type="PROSITE" id="PS50890">
    <property type="entry name" value="PUA"/>
    <property type="match status" value="1"/>
</dbReference>
<keyword evidence="4 10" id="KW-0489">Methyltransferase</keyword>
<dbReference type="CDD" id="cd21153">
    <property type="entry name" value="PUA_RlmI"/>
    <property type="match status" value="1"/>
</dbReference>
<feature type="domain" description="PUA" evidence="9">
    <location>
        <begin position="3"/>
        <end position="88"/>
    </location>
</feature>
<evidence type="ECO:0000256" key="8">
    <source>
        <dbReference type="ARBA" id="ARBA00038091"/>
    </source>
</evidence>
<dbReference type="Pfam" id="PF10672">
    <property type="entry name" value="Methyltrans_SAM"/>
    <property type="match status" value="1"/>
</dbReference>